<protein>
    <submittedName>
        <fullName evidence="2">XdhC family protein</fullName>
    </submittedName>
</protein>
<dbReference type="EMBL" id="DWUQ01000027">
    <property type="protein sequence ID" value="HJD43671.1"/>
    <property type="molecule type" value="Genomic_DNA"/>
</dbReference>
<dbReference type="PANTHER" id="PTHR30388:SF4">
    <property type="entry name" value="MOLYBDENUM COFACTOR INSERTION CHAPERONE PAOD"/>
    <property type="match status" value="1"/>
</dbReference>
<dbReference type="Pfam" id="PF13478">
    <property type="entry name" value="XdhC_C"/>
    <property type="match status" value="1"/>
</dbReference>
<evidence type="ECO:0000259" key="1">
    <source>
        <dbReference type="Pfam" id="PF13478"/>
    </source>
</evidence>
<dbReference type="Proteomes" id="UP000823889">
    <property type="component" value="Unassembled WGS sequence"/>
</dbReference>
<dbReference type="Gene3D" id="3.40.50.720">
    <property type="entry name" value="NAD(P)-binding Rossmann-like Domain"/>
    <property type="match status" value="1"/>
</dbReference>
<dbReference type="AlphaFoldDB" id="A0A9D2RJX5"/>
<feature type="domain" description="XdhC Rossmann" evidence="1">
    <location>
        <begin position="37"/>
        <end position="137"/>
    </location>
</feature>
<dbReference type="InterPro" id="IPR027051">
    <property type="entry name" value="XdhC_Rossmann_dom"/>
</dbReference>
<dbReference type="PANTHER" id="PTHR30388">
    <property type="entry name" value="ALDEHYDE OXIDOREDUCTASE MOLYBDENUM COFACTOR ASSEMBLY PROTEIN"/>
    <property type="match status" value="1"/>
</dbReference>
<feature type="non-terminal residue" evidence="2">
    <location>
        <position position="1"/>
    </location>
</feature>
<evidence type="ECO:0000313" key="2">
    <source>
        <dbReference type="EMBL" id="HJD43671.1"/>
    </source>
</evidence>
<proteinExistence type="predicted"/>
<name>A0A9D2RJX5_9BURK</name>
<comment type="caution">
    <text evidence="2">The sequence shown here is derived from an EMBL/GenBank/DDBJ whole genome shotgun (WGS) entry which is preliminary data.</text>
</comment>
<reference evidence="2" key="1">
    <citation type="journal article" date="2021" name="PeerJ">
        <title>Extensive microbial diversity within the chicken gut microbiome revealed by metagenomics and culture.</title>
        <authorList>
            <person name="Gilroy R."/>
            <person name="Ravi A."/>
            <person name="Getino M."/>
            <person name="Pursley I."/>
            <person name="Horton D.L."/>
            <person name="Alikhan N.F."/>
            <person name="Baker D."/>
            <person name="Gharbi K."/>
            <person name="Hall N."/>
            <person name="Watson M."/>
            <person name="Adriaenssens E.M."/>
            <person name="Foster-Nyarko E."/>
            <person name="Jarju S."/>
            <person name="Secka A."/>
            <person name="Antonio M."/>
            <person name="Oren A."/>
            <person name="Chaudhuri R.R."/>
            <person name="La Ragione R."/>
            <person name="Hildebrand F."/>
            <person name="Pallen M.J."/>
        </authorList>
    </citation>
    <scope>NUCLEOTIDE SEQUENCE</scope>
    <source>
        <strain evidence="2">9264</strain>
    </source>
</reference>
<sequence length="138" mass="15127">ALDALVELRSALQQRQPVCLEIPECDFTHTYQPAPKVFVIGAVHISQALAKMAYVAGFPIEIVDPRQAFATAERFPNTVLHAQWPVDFFQKNALDAYSAVIAVTHDSKIDDQALLAAVQSDCFYIGALGSRASHAKRC</sequence>
<gene>
    <name evidence="2" type="ORF">H9906_01405</name>
</gene>
<dbReference type="InterPro" id="IPR052698">
    <property type="entry name" value="MoCofactor_Util/Proc"/>
</dbReference>
<accession>A0A9D2RJX5</accession>
<reference evidence="2" key="2">
    <citation type="submission" date="2021-04" db="EMBL/GenBank/DDBJ databases">
        <authorList>
            <person name="Gilroy R."/>
        </authorList>
    </citation>
    <scope>NUCLEOTIDE SEQUENCE</scope>
    <source>
        <strain evidence="2">9264</strain>
    </source>
</reference>
<evidence type="ECO:0000313" key="3">
    <source>
        <dbReference type="Proteomes" id="UP000823889"/>
    </source>
</evidence>
<organism evidence="2 3">
    <name type="scientific">Candidatus Paenalcaligenes intestinipullorum</name>
    <dbReference type="NCBI Taxonomy" id="2838718"/>
    <lineage>
        <taxon>Bacteria</taxon>
        <taxon>Pseudomonadati</taxon>
        <taxon>Pseudomonadota</taxon>
        <taxon>Betaproteobacteria</taxon>
        <taxon>Burkholderiales</taxon>
        <taxon>Alcaligenaceae</taxon>
        <taxon>Paenalcaligenes</taxon>
    </lineage>
</organism>